<dbReference type="NCBIfam" id="TIGR01414">
    <property type="entry name" value="autotrans_barl"/>
    <property type="match status" value="1"/>
</dbReference>
<gene>
    <name evidence="1" type="ORF">B5K10_02350</name>
</gene>
<reference evidence="1 2" key="1">
    <citation type="submission" date="2017-03" db="EMBL/GenBank/DDBJ databases">
        <title>Genome analysis of Rhizobial strains effectives or ineffectives for nitrogen fixation isolated from bean seeds.</title>
        <authorList>
            <person name="Peralta H."/>
            <person name="Aguilar-Vera A."/>
            <person name="Mora Y."/>
            <person name="Vargas-Lagunas C."/>
            <person name="Girard L."/>
            <person name="Mora J."/>
        </authorList>
    </citation>
    <scope>NUCLEOTIDE SEQUENCE [LARGE SCALE GENOMIC DNA]</scope>
    <source>
        <strain evidence="1 2">CCGM5</strain>
    </source>
</reference>
<dbReference type="AlphaFoldDB" id="A0A3E1BZA6"/>
<comment type="caution">
    <text evidence="1">The sequence shown here is derived from an EMBL/GenBank/DDBJ whole genome shotgun (WGS) entry which is preliminary data.</text>
</comment>
<dbReference type="InterPro" id="IPR036709">
    <property type="entry name" value="Autotransporte_beta_dom_sf"/>
</dbReference>
<proteinExistence type="predicted"/>
<dbReference type="SUPFAM" id="SSF103515">
    <property type="entry name" value="Autotransporter"/>
    <property type="match status" value="1"/>
</dbReference>
<dbReference type="GO" id="GO:0019867">
    <property type="term" value="C:outer membrane"/>
    <property type="evidence" value="ECO:0007669"/>
    <property type="project" value="InterPro"/>
</dbReference>
<dbReference type="InterPro" id="IPR006315">
    <property type="entry name" value="OM_autotransptr_brl_dom"/>
</dbReference>
<sequence length="533" mass="51884">MTALTAGKDGIDVQAQSLTGNVTVVANGDIAAGNAGIVGAIMQAGASGNLDVTANGAIDARFGIDADNFGSGSTTVKTVGPVTATSGNGLFARTTGGNVTVTAGDVSSTGDTAIVARQTNVAGTGSVVVTAGNVSGTTGIEATNSGTGATSVTTTGTVIGTTAEGIKAAGNGTVNVTVAGTVTGLTRGLSLVGGSGSIAVLSSGMIGNISGLSSDAAINAGGGPVMLTNGGSIIGTVDFGAAADTFANSGTWRMAGGTSDFGGGGDTLRNAASGVIDAGGVGAPAMTTLSNLALLVNQGRMTMVNGIAGDAVQTSGNARFESGSVYAVDIDSTGQSDRFTAQGNVQLGGAVAVSVSDGTVVPGSHYTVVTANGGVSGHFESLLGGTAFLVLHDSYDANNAYLDIEKRAFALAGLTPNQTATAAGLDGLPISGSLYNAILDLPNDAVAQYAFDQLSGEIHASARTALIEDSRFLRSAVNDRIRAAFDSVGASGDTVVTYDDGKPRAAAATTDGLAVWSQGFGSWGHTEGDGNAA</sequence>
<accession>A0A3E1BZA6</accession>
<feature type="non-terminal residue" evidence="1">
    <location>
        <position position="533"/>
    </location>
</feature>
<evidence type="ECO:0000313" key="1">
    <source>
        <dbReference type="EMBL" id="RFC00304.1"/>
    </source>
</evidence>
<protein>
    <submittedName>
        <fullName evidence="1">Autotransporter outer membrane beta-barrel domain-containing protein</fullName>
    </submittedName>
</protein>
<name>A0A3E1BZA6_RHILT</name>
<organism evidence="1 2">
    <name type="scientific">Rhizobium leguminosarum bv. trifolii</name>
    <dbReference type="NCBI Taxonomy" id="386"/>
    <lineage>
        <taxon>Bacteria</taxon>
        <taxon>Pseudomonadati</taxon>
        <taxon>Pseudomonadota</taxon>
        <taxon>Alphaproteobacteria</taxon>
        <taxon>Hyphomicrobiales</taxon>
        <taxon>Rhizobiaceae</taxon>
        <taxon>Rhizobium/Agrobacterium group</taxon>
        <taxon>Rhizobium</taxon>
    </lineage>
</organism>
<dbReference type="Proteomes" id="UP000256748">
    <property type="component" value="Unassembled WGS sequence"/>
</dbReference>
<evidence type="ECO:0000313" key="2">
    <source>
        <dbReference type="Proteomes" id="UP000256748"/>
    </source>
</evidence>
<dbReference type="EMBL" id="NAOO01000002">
    <property type="protein sequence ID" value="RFC00304.1"/>
    <property type="molecule type" value="Genomic_DNA"/>
</dbReference>